<keyword evidence="8" id="KW-1185">Reference proteome</keyword>
<comment type="cofactor">
    <cofactor evidence="1">
        <name>FAD</name>
        <dbReference type="ChEBI" id="CHEBI:57692"/>
    </cofactor>
</comment>
<keyword evidence="5" id="KW-0560">Oxidoreductase</keyword>
<dbReference type="Proteomes" id="UP001061298">
    <property type="component" value="Chromosome"/>
</dbReference>
<dbReference type="InterPro" id="IPR016169">
    <property type="entry name" value="FAD-bd_PCMH_sub2"/>
</dbReference>
<dbReference type="InterPro" id="IPR016166">
    <property type="entry name" value="FAD-bd_PCMH"/>
</dbReference>
<proteinExistence type="inferred from homology"/>
<dbReference type="Pfam" id="PF01565">
    <property type="entry name" value="FAD_binding_4"/>
    <property type="match status" value="1"/>
</dbReference>
<dbReference type="PROSITE" id="PS00862">
    <property type="entry name" value="OX2_COVAL_FAD"/>
    <property type="match status" value="1"/>
</dbReference>
<name>A0ABY6E213_9ACTN</name>
<feature type="domain" description="FAD-binding PCMH-type" evidence="6">
    <location>
        <begin position="37"/>
        <end position="206"/>
    </location>
</feature>
<dbReference type="EMBL" id="CP106793">
    <property type="protein sequence ID" value="UXY19841.1"/>
    <property type="molecule type" value="Genomic_DNA"/>
</dbReference>
<dbReference type="InterPro" id="IPR006094">
    <property type="entry name" value="Oxid_FAD_bind_N"/>
</dbReference>
<reference evidence="7" key="1">
    <citation type="submission" date="2022-10" db="EMBL/GenBank/DDBJ databases">
        <authorList>
            <person name="Mo P."/>
        </authorList>
    </citation>
    <scope>NUCLEOTIDE SEQUENCE</scope>
    <source>
        <strain evidence="7">HUAS 13-4</strain>
    </source>
</reference>
<gene>
    <name evidence="7" type="ORF">N8I84_14720</name>
</gene>
<organism evidence="7 8">
    <name type="scientific">Streptomyces cynarae</name>
    <dbReference type="NCBI Taxonomy" id="2981134"/>
    <lineage>
        <taxon>Bacteria</taxon>
        <taxon>Bacillati</taxon>
        <taxon>Actinomycetota</taxon>
        <taxon>Actinomycetes</taxon>
        <taxon>Kitasatosporales</taxon>
        <taxon>Streptomycetaceae</taxon>
        <taxon>Streptomyces</taxon>
    </lineage>
</organism>
<evidence type="ECO:0000256" key="4">
    <source>
        <dbReference type="ARBA" id="ARBA00022827"/>
    </source>
</evidence>
<dbReference type="InterPro" id="IPR016167">
    <property type="entry name" value="FAD-bd_PCMH_sub1"/>
</dbReference>
<dbReference type="InterPro" id="IPR012951">
    <property type="entry name" value="BBE"/>
</dbReference>
<evidence type="ECO:0000259" key="6">
    <source>
        <dbReference type="PROSITE" id="PS51387"/>
    </source>
</evidence>
<evidence type="ECO:0000256" key="1">
    <source>
        <dbReference type="ARBA" id="ARBA00001974"/>
    </source>
</evidence>
<protein>
    <submittedName>
        <fullName evidence="7">FAD-binding oxidoreductase</fullName>
    </submittedName>
</protein>
<dbReference type="PANTHER" id="PTHR42973">
    <property type="entry name" value="BINDING OXIDOREDUCTASE, PUTATIVE (AFU_ORTHOLOGUE AFUA_1G17690)-RELATED"/>
    <property type="match status" value="1"/>
</dbReference>
<evidence type="ECO:0000313" key="7">
    <source>
        <dbReference type="EMBL" id="UXY19841.1"/>
    </source>
</evidence>
<dbReference type="InterPro" id="IPR006093">
    <property type="entry name" value="Oxy_OxRdtase_FAD_BS"/>
</dbReference>
<dbReference type="RefSeq" id="WP_263229958.1">
    <property type="nucleotide sequence ID" value="NZ_CP106793.1"/>
</dbReference>
<keyword evidence="3" id="KW-0285">Flavoprotein</keyword>
<dbReference type="SUPFAM" id="SSF56176">
    <property type="entry name" value="FAD-binding/transporter-associated domain-like"/>
    <property type="match status" value="1"/>
</dbReference>
<comment type="similarity">
    <text evidence="2">Belongs to the oxygen-dependent FAD-linked oxidoreductase family.</text>
</comment>
<dbReference type="InterPro" id="IPR050416">
    <property type="entry name" value="FAD-linked_Oxidoreductase"/>
</dbReference>
<evidence type="ECO:0000256" key="5">
    <source>
        <dbReference type="ARBA" id="ARBA00023002"/>
    </source>
</evidence>
<evidence type="ECO:0000256" key="2">
    <source>
        <dbReference type="ARBA" id="ARBA00005466"/>
    </source>
</evidence>
<dbReference type="Gene3D" id="3.40.462.20">
    <property type="match status" value="1"/>
</dbReference>
<dbReference type="PANTHER" id="PTHR42973:SF39">
    <property type="entry name" value="FAD-BINDING PCMH-TYPE DOMAIN-CONTAINING PROTEIN"/>
    <property type="match status" value="1"/>
</dbReference>
<accession>A0ABY6E213</accession>
<dbReference type="Gene3D" id="3.30.465.10">
    <property type="match status" value="1"/>
</dbReference>
<dbReference type="PROSITE" id="PS51387">
    <property type="entry name" value="FAD_PCMH"/>
    <property type="match status" value="1"/>
</dbReference>
<evidence type="ECO:0000313" key="8">
    <source>
        <dbReference type="Proteomes" id="UP001061298"/>
    </source>
</evidence>
<dbReference type="Gene3D" id="3.30.43.10">
    <property type="entry name" value="Uridine Diphospho-n-acetylenolpyruvylglucosamine Reductase, domain 2"/>
    <property type="match status" value="1"/>
</dbReference>
<sequence>MSVDVDLEGLTGQVKGPVLRPGDEGYDEERSGFQAGFRHEPSVIVGATCADDVRAAVRFAAGLDLPVAVHSTGHGIVTALRGEGVLISTHRMTGLELDAEARTVRVEAGVRWEQVIKAAAPHGLAPLNGSAPHVGVVGYLLGGGTGLMGREFGYASDLVRSLDVVTPDGTLRHVTAESDPDLFFALRGGGGAFGVVTAVETELVPVARFYGGGLYFEADDPVDLLRAYHEWTLTVPEQLTSSIGLMGYPPAPAFPEPLRGKYVAHVRLVFNGSAEDGERLVEPLRALGPRLIDSVREMPYEEAGSVYHDPTFSHAYFGGNVLLRELDPIALQTLIDLAGPGTPVPCIIDIRHLGGALSRPPAHPSAVGGRSAQYVLRLMTGGMAAPPEAARPVHQRVYDALKQWTVGRSLNFVYNDGTPVAEPQVRDLFEPETYTRLQSLKSTLDAQNLFRHTHNIPLPPTT</sequence>
<dbReference type="Pfam" id="PF08031">
    <property type="entry name" value="BBE"/>
    <property type="match status" value="1"/>
</dbReference>
<evidence type="ECO:0000256" key="3">
    <source>
        <dbReference type="ARBA" id="ARBA00022630"/>
    </source>
</evidence>
<dbReference type="InterPro" id="IPR036318">
    <property type="entry name" value="FAD-bd_PCMH-like_sf"/>
</dbReference>
<keyword evidence="4" id="KW-0274">FAD</keyword>